<keyword evidence="2" id="KW-1185">Reference proteome</keyword>
<dbReference type="Proteomes" id="UP000001822">
    <property type="component" value="Chromosome"/>
</dbReference>
<proteinExistence type="predicted"/>
<evidence type="ECO:0000313" key="1">
    <source>
        <dbReference type="EMBL" id="ABG58019.1"/>
    </source>
</evidence>
<accession>A0A6N4SP16</accession>
<dbReference type="AlphaFoldDB" id="A0A6N4SP16"/>
<gene>
    <name evidence="1" type="ordered locus">CHU_0732</name>
</gene>
<dbReference type="KEGG" id="chu:CHU_0732"/>
<dbReference type="EMBL" id="CP000383">
    <property type="protein sequence ID" value="ABG58019.1"/>
    <property type="molecule type" value="Genomic_DNA"/>
</dbReference>
<name>A0A6N4SP16_CYTH3</name>
<reference evidence="1 2" key="1">
    <citation type="journal article" date="2007" name="Appl. Environ. Microbiol.">
        <title>Genome sequence of the cellulolytic gliding bacterium Cytophaga hutchinsonii.</title>
        <authorList>
            <person name="Xie G."/>
            <person name="Bruce D.C."/>
            <person name="Challacombe J.F."/>
            <person name="Chertkov O."/>
            <person name="Detter J.C."/>
            <person name="Gilna P."/>
            <person name="Han C.S."/>
            <person name="Lucas S."/>
            <person name="Misra M."/>
            <person name="Myers G.L."/>
            <person name="Richardson P."/>
            <person name="Tapia R."/>
            <person name="Thayer N."/>
            <person name="Thompson L.S."/>
            <person name="Brettin T.S."/>
            <person name="Henrissat B."/>
            <person name="Wilson D.B."/>
            <person name="McBride M.J."/>
        </authorList>
    </citation>
    <scope>NUCLEOTIDE SEQUENCE [LARGE SCALE GENOMIC DNA]</scope>
    <source>
        <strain evidence="2">ATCC 33406 / DSM 1761 / CIP 103989 / NBRC 15051 / NCIMB 9469 / D465</strain>
    </source>
</reference>
<sequence>MNQQQVFKHLRYPSSKYSQNKNVSPRIILIIALVSMYKKQVVIENPNGQYHTMLESFPASRPAVQLVDKSMGCTIKPVNKYPIISDQNKIPEINRIFTHIRLHIYFHNANPTYTSAAPITTASIIRCLATSLSESIYADIGRLFESIIPSINVIVIVILNTLPISIRF</sequence>
<evidence type="ECO:0000313" key="2">
    <source>
        <dbReference type="Proteomes" id="UP000001822"/>
    </source>
</evidence>
<organism evidence="1 2">
    <name type="scientific">Cytophaga hutchinsonii (strain ATCC 33406 / DSM 1761 / CIP 103989 / NBRC 15051 / NCIMB 9469 / D465)</name>
    <dbReference type="NCBI Taxonomy" id="269798"/>
    <lineage>
        <taxon>Bacteria</taxon>
        <taxon>Pseudomonadati</taxon>
        <taxon>Bacteroidota</taxon>
        <taxon>Cytophagia</taxon>
        <taxon>Cytophagales</taxon>
        <taxon>Cytophagaceae</taxon>
        <taxon>Cytophaga</taxon>
    </lineage>
</organism>
<protein>
    <submittedName>
        <fullName evidence="1">Uncharacterized protein</fullName>
    </submittedName>
</protein>